<evidence type="ECO:0000256" key="3">
    <source>
        <dbReference type="ARBA" id="ARBA00022989"/>
    </source>
</evidence>
<dbReference type="InterPro" id="IPR010432">
    <property type="entry name" value="RDD"/>
</dbReference>
<reference evidence="7 8" key="1">
    <citation type="journal article" date="2014" name="J. Microbiol.">
        <title>Diaminobutyricibacter tongyongensis gen. nov., sp. nov. and Homoserinibacter gongjuensis gen. nov., sp. nov. belong to the family Microbacteriaceae.</title>
        <authorList>
            <person name="Kim S.J."/>
            <person name="Ahn J.H."/>
            <person name="Weon H.Y."/>
            <person name="Hamada M."/>
            <person name="Suzuki K."/>
            <person name="Kwon S.W."/>
        </authorList>
    </citation>
    <scope>NUCLEOTIDE SEQUENCE [LARGE SCALE GENOMIC DNA]</scope>
    <source>
        <strain evidence="7 8">NBRC 108724</strain>
    </source>
</reference>
<gene>
    <name evidence="7" type="ORF">G3T36_14340</name>
</gene>
<evidence type="ECO:0000256" key="5">
    <source>
        <dbReference type="SAM" id="Phobius"/>
    </source>
</evidence>
<comment type="caution">
    <text evidence="7">The sequence shown here is derived from an EMBL/GenBank/DDBJ whole genome shotgun (WGS) entry which is preliminary data.</text>
</comment>
<accession>A0A6L9Y074</accession>
<evidence type="ECO:0000256" key="2">
    <source>
        <dbReference type="ARBA" id="ARBA00022692"/>
    </source>
</evidence>
<keyword evidence="4 5" id="KW-0472">Membrane</keyword>
<dbReference type="AlphaFoldDB" id="A0A6L9Y074"/>
<feature type="transmembrane region" description="Helical" evidence="5">
    <location>
        <begin position="122"/>
        <end position="147"/>
    </location>
</feature>
<comment type="subcellular location">
    <subcellularLocation>
        <location evidence="1">Membrane</location>
        <topology evidence="1">Multi-pass membrane protein</topology>
    </subcellularLocation>
</comment>
<keyword evidence="3 5" id="KW-1133">Transmembrane helix</keyword>
<feature type="transmembrane region" description="Helical" evidence="5">
    <location>
        <begin position="46"/>
        <end position="67"/>
    </location>
</feature>
<evidence type="ECO:0000256" key="1">
    <source>
        <dbReference type="ARBA" id="ARBA00004141"/>
    </source>
</evidence>
<keyword evidence="2 5" id="KW-0812">Transmembrane</keyword>
<dbReference type="RefSeq" id="WP_163290501.1">
    <property type="nucleotide sequence ID" value="NZ_JAAGWY010000003.1"/>
</dbReference>
<sequence length="283" mass="29870">MAAPGAPRIDLVDGGVEREVVTGEAVALDVKPASYILRAAGAALDWLIYVLLFVGLVLMIVLTAGGLDDALRRALVTVSLVFALVIAPMTVEFATHGRSVGKFAVGARIVRDDGGATQLRHAFIRALTGVVEIYMTFGGLAALVGLLNGRSKRLGDLIAGTYSQLERVPAIDAVGFAMPPQLAGWAAIADVARLPDRLSRRIAQFLNQAPGMTLTARAGLSAELAGEAGAYVSPLPAVDAETFLAGVAALRRDRDFRALTLEKERLERLAPVLDALPHGFPER</sequence>
<name>A0A6L9Y074_9MICO</name>
<feature type="transmembrane region" description="Helical" evidence="5">
    <location>
        <begin position="74"/>
        <end position="91"/>
    </location>
</feature>
<feature type="domain" description="RDD" evidence="6">
    <location>
        <begin position="36"/>
        <end position="160"/>
    </location>
</feature>
<evidence type="ECO:0000259" key="6">
    <source>
        <dbReference type="Pfam" id="PF06271"/>
    </source>
</evidence>
<dbReference type="EMBL" id="JAAGWY010000003">
    <property type="protein sequence ID" value="NEN07041.1"/>
    <property type="molecule type" value="Genomic_DNA"/>
</dbReference>
<dbReference type="GO" id="GO:0016020">
    <property type="term" value="C:membrane"/>
    <property type="evidence" value="ECO:0007669"/>
    <property type="project" value="UniProtKB-SubCell"/>
</dbReference>
<dbReference type="PANTHER" id="PTHR38480:SF1">
    <property type="entry name" value="SLR0254 PROTEIN"/>
    <property type="match status" value="1"/>
</dbReference>
<evidence type="ECO:0000313" key="8">
    <source>
        <dbReference type="Proteomes" id="UP000474967"/>
    </source>
</evidence>
<dbReference type="Proteomes" id="UP000474967">
    <property type="component" value="Unassembled WGS sequence"/>
</dbReference>
<proteinExistence type="predicted"/>
<organism evidence="7 8">
    <name type="scientific">Leifsonia tongyongensis</name>
    <dbReference type="NCBI Taxonomy" id="1268043"/>
    <lineage>
        <taxon>Bacteria</taxon>
        <taxon>Bacillati</taxon>
        <taxon>Actinomycetota</taxon>
        <taxon>Actinomycetes</taxon>
        <taxon>Micrococcales</taxon>
        <taxon>Microbacteriaceae</taxon>
        <taxon>Leifsonia</taxon>
    </lineage>
</organism>
<evidence type="ECO:0000313" key="7">
    <source>
        <dbReference type="EMBL" id="NEN07041.1"/>
    </source>
</evidence>
<dbReference type="Pfam" id="PF06271">
    <property type="entry name" value="RDD"/>
    <property type="match status" value="1"/>
</dbReference>
<evidence type="ECO:0000256" key="4">
    <source>
        <dbReference type="ARBA" id="ARBA00023136"/>
    </source>
</evidence>
<dbReference type="PANTHER" id="PTHR38480">
    <property type="entry name" value="SLR0254 PROTEIN"/>
    <property type="match status" value="1"/>
</dbReference>
<keyword evidence="8" id="KW-1185">Reference proteome</keyword>
<protein>
    <submittedName>
        <fullName evidence="7">RDD family protein</fullName>
    </submittedName>
</protein>